<keyword evidence="3" id="KW-1185">Reference proteome</keyword>
<feature type="compositionally biased region" description="Basic and acidic residues" evidence="1">
    <location>
        <begin position="152"/>
        <end position="202"/>
    </location>
</feature>
<name>A0AAU9I4S8_9CILI</name>
<comment type="caution">
    <text evidence="2">The sequence shown here is derived from an EMBL/GenBank/DDBJ whole genome shotgun (WGS) entry which is preliminary data.</text>
</comment>
<gene>
    <name evidence="2" type="ORF">BSTOLATCC_MIC308</name>
</gene>
<sequence length="561" mass="64514">MEQNEKANTLNPKSEPFVPILYDCIVSPTAPADALRFDDMFAAYEGTLSSTKKENPENNKATVSNDKLIKIDEENKPIENKENKKKKEKIIIPEKKFLKNDEWIAKTNEEYKSDDDFKAGTSSGYGFPTKKWKKKDNLIKKEGNDEIQINNEEIKCRKEEIEEEKKEERIGWPDLEDIKPRQKERIEESKASWEKNEKKSQPSEDSWSNVESSGSEKTEEIQPVPTKKGVSDKRYENIHKPTTARPNNFQSAPLNSWEPSPDISDMWATVTPKDKFSVTPKPKGEISNTTANPKEEIETTAKPNDEEEEFVIKTEKPESKTVKIVQKPWPTATLNAVNSRSQKPIQAGLQSSQTRSQRIEIPSSSYTPFFNEISSQDFDLKTYKTKPCSKGSECKGPCMDYHYIGEKRRDPKSTYFPTLCKNAENCACGDRCSKAHNLYEALYHPQTYMSLECPFQKEGKECVMGKLCVFTHRRTNKPEITIPPYQPRVQPQNVCGDVFHKLDQREKELEEYEQRLKAKCKCNRGIKKYVFVPCGHLICERCRMESRCVVCGGNGKSYMMH</sequence>
<evidence type="ECO:0000256" key="1">
    <source>
        <dbReference type="SAM" id="MobiDB-lite"/>
    </source>
</evidence>
<feature type="compositionally biased region" description="Polar residues" evidence="1">
    <location>
        <begin position="244"/>
        <end position="258"/>
    </location>
</feature>
<feature type="compositionally biased region" description="Basic and acidic residues" evidence="1">
    <location>
        <begin position="229"/>
        <end position="239"/>
    </location>
</feature>
<organism evidence="2 3">
    <name type="scientific">Blepharisma stoltei</name>
    <dbReference type="NCBI Taxonomy" id="1481888"/>
    <lineage>
        <taxon>Eukaryota</taxon>
        <taxon>Sar</taxon>
        <taxon>Alveolata</taxon>
        <taxon>Ciliophora</taxon>
        <taxon>Postciliodesmatophora</taxon>
        <taxon>Heterotrichea</taxon>
        <taxon>Heterotrichida</taxon>
        <taxon>Blepharismidae</taxon>
        <taxon>Blepharisma</taxon>
    </lineage>
</organism>
<protein>
    <submittedName>
        <fullName evidence="2">Uncharacterized protein</fullName>
    </submittedName>
</protein>
<proteinExistence type="predicted"/>
<dbReference type="EMBL" id="CAJZBQ010000001">
    <property type="protein sequence ID" value="CAG9310099.1"/>
    <property type="molecule type" value="Genomic_DNA"/>
</dbReference>
<evidence type="ECO:0000313" key="3">
    <source>
        <dbReference type="Proteomes" id="UP001162131"/>
    </source>
</evidence>
<dbReference type="AlphaFoldDB" id="A0AAU9I4S8"/>
<dbReference type="Proteomes" id="UP001162131">
    <property type="component" value="Unassembled WGS sequence"/>
</dbReference>
<evidence type="ECO:0000313" key="2">
    <source>
        <dbReference type="EMBL" id="CAG9310099.1"/>
    </source>
</evidence>
<accession>A0AAU9I4S8</accession>
<reference evidence="2" key="1">
    <citation type="submission" date="2021-09" db="EMBL/GenBank/DDBJ databases">
        <authorList>
            <consortium name="AG Swart"/>
            <person name="Singh M."/>
            <person name="Singh A."/>
            <person name="Seah K."/>
            <person name="Emmerich C."/>
        </authorList>
    </citation>
    <scope>NUCLEOTIDE SEQUENCE</scope>
    <source>
        <strain evidence="2">ATCC30299</strain>
    </source>
</reference>
<feature type="compositionally biased region" description="Polar residues" evidence="1">
    <location>
        <begin position="203"/>
        <end position="213"/>
    </location>
</feature>
<feature type="region of interest" description="Disordered" evidence="1">
    <location>
        <begin position="136"/>
        <end position="309"/>
    </location>
</feature>